<name>A0A4P9XMX4_9FUNG</name>
<dbReference type="Proteomes" id="UP000271241">
    <property type="component" value="Unassembled WGS sequence"/>
</dbReference>
<dbReference type="AlphaFoldDB" id="A0A4P9XMX4"/>
<dbReference type="EMBL" id="KZ992844">
    <property type="protein sequence ID" value="RKP06650.1"/>
    <property type="molecule type" value="Genomic_DNA"/>
</dbReference>
<accession>A0A4P9XMX4</accession>
<feature type="chain" id="PRO_5020674497" evidence="1">
    <location>
        <begin position="31"/>
        <end position="214"/>
    </location>
</feature>
<feature type="signal peptide" evidence="1">
    <location>
        <begin position="1"/>
        <end position="30"/>
    </location>
</feature>
<proteinExistence type="predicted"/>
<evidence type="ECO:0000313" key="2">
    <source>
        <dbReference type="EMBL" id="RKP06650.1"/>
    </source>
</evidence>
<gene>
    <name evidence="2" type="ORF">THASP1DRAFT_31541</name>
</gene>
<sequence length="214" mass="23428">MRLASLFGAVAAAALSGLAVAGFAATETSASPAPRVSSQPKLSLDDQRAVDENNLISVTPYPKILHPLNTIRMPDVLDDKQRISDINYIGLDGQLVRTVKLSYMGNTRLIEQAVFIDPTGRKGLNNIDQVKVGLVKIEYSLWYKRPKLYHITRLDGKEMVIRIIYNIYGSVKRIEIEHLWDGKTTVVKPDSTQHGYFDASNGGSIGMGSAALAA</sequence>
<keyword evidence="3" id="KW-1185">Reference proteome</keyword>
<organism evidence="2 3">
    <name type="scientific">Thamnocephalis sphaerospora</name>
    <dbReference type="NCBI Taxonomy" id="78915"/>
    <lineage>
        <taxon>Eukaryota</taxon>
        <taxon>Fungi</taxon>
        <taxon>Fungi incertae sedis</taxon>
        <taxon>Zoopagomycota</taxon>
        <taxon>Zoopagomycotina</taxon>
        <taxon>Zoopagomycetes</taxon>
        <taxon>Zoopagales</taxon>
        <taxon>Sigmoideomycetaceae</taxon>
        <taxon>Thamnocephalis</taxon>
    </lineage>
</organism>
<reference evidence="3" key="1">
    <citation type="journal article" date="2018" name="Nat. Microbiol.">
        <title>Leveraging single-cell genomics to expand the fungal tree of life.</title>
        <authorList>
            <person name="Ahrendt S.R."/>
            <person name="Quandt C.A."/>
            <person name="Ciobanu D."/>
            <person name="Clum A."/>
            <person name="Salamov A."/>
            <person name="Andreopoulos B."/>
            <person name="Cheng J.F."/>
            <person name="Woyke T."/>
            <person name="Pelin A."/>
            <person name="Henrissat B."/>
            <person name="Reynolds N.K."/>
            <person name="Benny G.L."/>
            <person name="Smith M.E."/>
            <person name="James T.Y."/>
            <person name="Grigoriev I.V."/>
        </authorList>
    </citation>
    <scope>NUCLEOTIDE SEQUENCE [LARGE SCALE GENOMIC DNA]</scope>
    <source>
        <strain evidence="3">RSA 1356</strain>
    </source>
</reference>
<keyword evidence="1" id="KW-0732">Signal</keyword>
<evidence type="ECO:0000256" key="1">
    <source>
        <dbReference type="SAM" id="SignalP"/>
    </source>
</evidence>
<evidence type="ECO:0000313" key="3">
    <source>
        <dbReference type="Proteomes" id="UP000271241"/>
    </source>
</evidence>
<protein>
    <submittedName>
        <fullName evidence="2">Uncharacterized protein</fullName>
    </submittedName>
</protein>